<comment type="catalytic activity">
    <reaction evidence="1">
        <text>Cleavage of non-polar aliphatic amino-acids at the P1 position, with a preference for Val, Ile and Met. At the P2 and P3 positions, Arg is selected most strongly with a secondary preference for other hydrophilic residues.</text>
        <dbReference type="EC" id="3.4.21.108"/>
    </reaction>
</comment>
<evidence type="ECO:0000259" key="17">
    <source>
        <dbReference type="PROSITE" id="PS50106"/>
    </source>
</evidence>
<dbReference type="AlphaFoldDB" id="A0ABD3VRU0"/>
<dbReference type="InterPro" id="IPR041489">
    <property type="entry name" value="PDZ_6"/>
</dbReference>
<keyword evidence="7" id="KW-0645">Protease</keyword>
<keyword evidence="12" id="KW-0809">Transit peptide</keyword>
<dbReference type="Gene3D" id="2.40.10.120">
    <property type="match status" value="1"/>
</dbReference>
<dbReference type="GO" id="GO:0006915">
    <property type="term" value="P:apoptotic process"/>
    <property type="evidence" value="ECO:0007669"/>
    <property type="project" value="UniProtKB-KW"/>
</dbReference>
<name>A0ABD3VRU0_SINWO</name>
<feature type="domain" description="PDZ" evidence="17">
    <location>
        <begin position="310"/>
        <end position="407"/>
    </location>
</feature>
<comment type="similarity">
    <text evidence="4">Belongs to the peptidase S1C family.</text>
</comment>
<dbReference type="PRINTS" id="PR00834">
    <property type="entry name" value="PROTEASES2C"/>
</dbReference>
<dbReference type="GO" id="GO:0007005">
    <property type="term" value="P:mitochondrion organization"/>
    <property type="evidence" value="ECO:0007669"/>
    <property type="project" value="UniProtKB-ARBA"/>
</dbReference>
<keyword evidence="11" id="KW-0720">Serine protease</keyword>
<dbReference type="CDD" id="cd06785">
    <property type="entry name" value="cpPDZ_HtrA-like"/>
    <property type="match status" value="1"/>
</dbReference>
<keyword evidence="9" id="KW-0053">Apoptosis</keyword>
<evidence type="ECO:0000256" key="8">
    <source>
        <dbReference type="ARBA" id="ARBA00022692"/>
    </source>
</evidence>
<dbReference type="GO" id="GO:0005758">
    <property type="term" value="C:mitochondrial intermembrane space"/>
    <property type="evidence" value="ECO:0007669"/>
    <property type="project" value="UniProtKB-SubCell"/>
</dbReference>
<keyword evidence="19" id="KW-1185">Reference proteome</keyword>
<comment type="subcellular location">
    <subcellularLocation>
        <location evidence="3">Mitochondrion intermembrane space</location>
    </subcellularLocation>
    <subcellularLocation>
        <location evidence="2">Mitochondrion membrane</location>
        <topology evidence="2">Single-pass membrane protein</topology>
    </subcellularLocation>
</comment>
<keyword evidence="8" id="KW-0812">Transmembrane</keyword>
<dbReference type="SUPFAM" id="SSF50494">
    <property type="entry name" value="Trypsin-like serine proteases"/>
    <property type="match status" value="1"/>
</dbReference>
<comment type="caution">
    <text evidence="18">The sequence shown here is derived from an EMBL/GenBank/DDBJ whole genome shotgun (WGS) entry which is preliminary data.</text>
</comment>
<evidence type="ECO:0000313" key="18">
    <source>
        <dbReference type="EMBL" id="KAL3864309.1"/>
    </source>
</evidence>
<dbReference type="GO" id="GO:0031966">
    <property type="term" value="C:mitochondrial membrane"/>
    <property type="evidence" value="ECO:0007669"/>
    <property type="project" value="UniProtKB-SubCell"/>
</dbReference>
<evidence type="ECO:0000256" key="15">
    <source>
        <dbReference type="ARBA" id="ARBA00023136"/>
    </source>
</evidence>
<dbReference type="PANTHER" id="PTHR22939">
    <property type="entry name" value="SERINE PROTEASE FAMILY S1C HTRA-RELATED"/>
    <property type="match status" value="1"/>
</dbReference>
<protein>
    <recommendedName>
        <fullName evidence="6">Serine protease HTRA2, mitochondrial</fullName>
        <ecNumber evidence="5">3.4.21.108</ecNumber>
    </recommendedName>
</protein>
<evidence type="ECO:0000256" key="12">
    <source>
        <dbReference type="ARBA" id="ARBA00022946"/>
    </source>
</evidence>
<dbReference type="FunFam" id="2.40.10.120:FF:000004">
    <property type="entry name" value="Serine protease HTRA2, mitochondrial"/>
    <property type="match status" value="1"/>
</dbReference>
<sequence>MAAPMNWIVPFSSRFIFRKFHARNQPNCLMSNISKRLFSFHGKFNKNNGNLRSFTTISAAVICTCGTIYLTKNWLKEWNIIPCITNVHAVELNGSSNLPSSKRNNFIADVVEKTAPAVVYIEVIGRHSFGTSMSNGSGFIIKENGLIVTNAHVVANNQRVSVKLQDGRIFEGIVEVLDQVSDLATIRINAKNLPTLPLGQSSILRPGEWVIAMGSPLNLSNTVTAGIISSVHRGTRELGIHNRDMEYIQTDAVINFGNSGGPLVNLDGEAIGINTMKVTTGISFAIPSDYVKKFLERAEAFAKRSERRSWFGVDKSTTAKKRYIGITMLTLTPSIISELQQRIVNFPDVTGGVFIHSIIVGSPAHVAGMQVGDVIVKINGTDIKTSTDVYKAVESGHKMKVVVKRGQTTKSLTVSLEEIPY</sequence>
<dbReference type="SUPFAM" id="SSF50156">
    <property type="entry name" value="PDZ domain-like"/>
    <property type="match status" value="1"/>
</dbReference>
<keyword evidence="10" id="KW-0378">Hydrolase</keyword>
<reference evidence="18 19" key="1">
    <citation type="submission" date="2024-11" db="EMBL/GenBank/DDBJ databases">
        <title>Chromosome-level genome assembly of the freshwater bivalve Anodonta woodiana.</title>
        <authorList>
            <person name="Chen X."/>
        </authorList>
    </citation>
    <scope>NUCLEOTIDE SEQUENCE [LARGE SCALE GENOMIC DNA]</scope>
    <source>
        <strain evidence="18">MN2024</strain>
        <tissue evidence="18">Gills</tissue>
    </source>
</reference>
<keyword evidence="15" id="KW-0472">Membrane</keyword>
<dbReference type="Proteomes" id="UP001634394">
    <property type="component" value="Unassembled WGS sequence"/>
</dbReference>
<dbReference type="PANTHER" id="PTHR22939:SF129">
    <property type="entry name" value="SERINE PROTEASE HTRA2, MITOCHONDRIAL"/>
    <property type="match status" value="1"/>
</dbReference>
<keyword evidence="13" id="KW-1133">Transmembrane helix</keyword>
<evidence type="ECO:0000256" key="9">
    <source>
        <dbReference type="ARBA" id="ARBA00022703"/>
    </source>
</evidence>
<proteinExistence type="inferred from homology"/>
<dbReference type="SMART" id="SM00228">
    <property type="entry name" value="PDZ"/>
    <property type="match status" value="1"/>
</dbReference>
<dbReference type="GO" id="GO:0043065">
    <property type="term" value="P:positive regulation of apoptotic process"/>
    <property type="evidence" value="ECO:0007669"/>
    <property type="project" value="UniProtKB-ARBA"/>
</dbReference>
<dbReference type="InterPro" id="IPR001940">
    <property type="entry name" value="Peptidase_S1C"/>
</dbReference>
<dbReference type="EMBL" id="JBJQND010000010">
    <property type="protein sequence ID" value="KAL3864309.1"/>
    <property type="molecule type" value="Genomic_DNA"/>
</dbReference>
<dbReference type="EC" id="3.4.21.108" evidence="5"/>
<evidence type="ECO:0000256" key="4">
    <source>
        <dbReference type="ARBA" id="ARBA00010541"/>
    </source>
</evidence>
<dbReference type="InterPro" id="IPR001478">
    <property type="entry name" value="PDZ"/>
</dbReference>
<dbReference type="PROSITE" id="PS50106">
    <property type="entry name" value="PDZ"/>
    <property type="match status" value="1"/>
</dbReference>
<keyword evidence="16" id="KW-0865">Zymogen</keyword>
<accession>A0ABD3VRU0</accession>
<evidence type="ECO:0000256" key="13">
    <source>
        <dbReference type="ARBA" id="ARBA00022989"/>
    </source>
</evidence>
<dbReference type="Pfam" id="PF17820">
    <property type="entry name" value="PDZ_6"/>
    <property type="match status" value="1"/>
</dbReference>
<evidence type="ECO:0000256" key="6">
    <source>
        <dbReference type="ARBA" id="ARBA00016929"/>
    </source>
</evidence>
<evidence type="ECO:0000256" key="7">
    <source>
        <dbReference type="ARBA" id="ARBA00022670"/>
    </source>
</evidence>
<evidence type="ECO:0000256" key="1">
    <source>
        <dbReference type="ARBA" id="ARBA00001760"/>
    </source>
</evidence>
<dbReference type="GO" id="GO:0008236">
    <property type="term" value="F:serine-type peptidase activity"/>
    <property type="evidence" value="ECO:0007669"/>
    <property type="project" value="UniProtKB-KW"/>
</dbReference>
<evidence type="ECO:0000256" key="16">
    <source>
        <dbReference type="ARBA" id="ARBA00023145"/>
    </source>
</evidence>
<gene>
    <name evidence="18" type="ORF">ACJMK2_006000</name>
</gene>
<dbReference type="Pfam" id="PF13365">
    <property type="entry name" value="Trypsin_2"/>
    <property type="match status" value="1"/>
</dbReference>
<evidence type="ECO:0000256" key="10">
    <source>
        <dbReference type="ARBA" id="ARBA00022801"/>
    </source>
</evidence>
<evidence type="ECO:0000256" key="3">
    <source>
        <dbReference type="ARBA" id="ARBA00004569"/>
    </source>
</evidence>
<evidence type="ECO:0000256" key="11">
    <source>
        <dbReference type="ARBA" id="ARBA00022825"/>
    </source>
</evidence>
<keyword evidence="14" id="KW-0496">Mitochondrion</keyword>
<dbReference type="GO" id="GO:0006508">
    <property type="term" value="P:proteolysis"/>
    <property type="evidence" value="ECO:0007669"/>
    <property type="project" value="UniProtKB-KW"/>
</dbReference>
<evidence type="ECO:0000256" key="2">
    <source>
        <dbReference type="ARBA" id="ARBA00004304"/>
    </source>
</evidence>
<organism evidence="18 19">
    <name type="scientific">Sinanodonta woodiana</name>
    <name type="common">Chinese pond mussel</name>
    <name type="synonym">Anodonta woodiana</name>
    <dbReference type="NCBI Taxonomy" id="1069815"/>
    <lineage>
        <taxon>Eukaryota</taxon>
        <taxon>Metazoa</taxon>
        <taxon>Spiralia</taxon>
        <taxon>Lophotrochozoa</taxon>
        <taxon>Mollusca</taxon>
        <taxon>Bivalvia</taxon>
        <taxon>Autobranchia</taxon>
        <taxon>Heteroconchia</taxon>
        <taxon>Palaeoheterodonta</taxon>
        <taxon>Unionida</taxon>
        <taxon>Unionoidea</taxon>
        <taxon>Unionidae</taxon>
        <taxon>Unioninae</taxon>
        <taxon>Sinanodonta</taxon>
    </lineage>
</organism>
<dbReference type="InterPro" id="IPR036034">
    <property type="entry name" value="PDZ_sf"/>
</dbReference>
<evidence type="ECO:0000256" key="5">
    <source>
        <dbReference type="ARBA" id="ARBA00013033"/>
    </source>
</evidence>
<evidence type="ECO:0000313" key="19">
    <source>
        <dbReference type="Proteomes" id="UP001634394"/>
    </source>
</evidence>
<dbReference type="InterPro" id="IPR009003">
    <property type="entry name" value="Peptidase_S1_PA"/>
</dbReference>
<dbReference type="Gene3D" id="2.30.42.10">
    <property type="match status" value="1"/>
</dbReference>
<evidence type="ECO:0000256" key="14">
    <source>
        <dbReference type="ARBA" id="ARBA00023128"/>
    </source>
</evidence>